<protein>
    <submittedName>
        <fullName evidence="2">Uncharacterized protein</fullName>
    </submittedName>
</protein>
<evidence type="ECO:0000313" key="3">
    <source>
        <dbReference type="Proteomes" id="UP001305414"/>
    </source>
</evidence>
<dbReference type="Proteomes" id="UP001305414">
    <property type="component" value="Unassembled WGS sequence"/>
</dbReference>
<organism evidence="2 3">
    <name type="scientific">Xylaria bambusicola</name>
    <dbReference type="NCBI Taxonomy" id="326684"/>
    <lineage>
        <taxon>Eukaryota</taxon>
        <taxon>Fungi</taxon>
        <taxon>Dikarya</taxon>
        <taxon>Ascomycota</taxon>
        <taxon>Pezizomycotina</taxon>
        <taxon>Sordariomycetes</taxon>
        <taxon>Xylariomycetidae</taxon>
        <taxon>Xylariales</taxon>
        <taxon>Xylariaceae</taxon>
        <taxon>Xylaria</taxon>
    </lineage>
</organism>
<reference evidence="2 3" key="1">
    <citation type="submission" date="2023-10" db="EMBL/GenBank/DDBJ databases">
        <title>Draft genome sequence of Xylaria bambusicola isolate GMP-LS, the root and basal stem rot pathogen of sugarcane in Indonesia.</title>
        <authorList>
            <person name="Selvaraj P."/>
            <person name="Muralishankar V."/>
            <person name="Muruganantham S."/>
            <person name="Sp S."/>
            <person name="Haryani S."/>
            <person name="Lau K.J.X."/>
            <person name="Naqvi N.I."/>
        </authorList>
    </citation>
    <scope>NUCLEOTIDE SEQUENCE [LARGE SCALE GENOMIC DNA]</scope>
    <source>
        <strain evidence="2">GMP-LS</strain>
    </source>
</reference>
<keyword evidence="3" id="KW-1185">Reference proteome</keyword>
<evidence type="ECO:0000256" key="1">
    <source>
        <dbReference type="SAM" id="MobiDB-lite"/>
    </source>
</evidence>
<sequence length="84" mass="9793">MEKGYREKMLEAMRWEDANLRKHIEQHRLEEWTQETQKLAEQAVDQQYDDVTEAQSTGNPPKALPAKKLWVKSTEVTNGLNGTH</sequence>
<comment type="caution">
    <text evidence="2">The sequence shown here is derived from an EMBL/GenBank/DDBJ whole genome shotgun (WGS) entry which is preliminary data.</text>
</comment>
<gene>
    <name evidence="2" type="ORF">RRF57_004488</name>
</gene>
<dbReference type="EMBL" id="JAWHQM010000009">
    <property type="protein sequence ID" value="KAK5628773.1"/>
    <property type="molecule type" value="Genomic_DNA"/>
</dbReference>
<name>A0AAN7UJA3_9PEZI</name>
<feature type="region of interest" description="Disordered" evidence="1">
    <location>
        <begin position="50"/>
        <end position="69"/>
    </location>
</feature>
<evidence type="ECO:0000313" key="2">
    <source>
        <dbReference type="EMBL" id="KAK5628773.1"/>
    </source>
</evidence>
<accession>A0AAN7UJA3</accession>
<dbReference type="AlphaFoldDB" id="A0AAN7UJA3"/>
<proteinExistence type="predicted"/>